<dbReference type="PROSITE" id="PS50158">
    <property type="entry name" value="ZF_CCHC"/>
    <property type="match status" value="1"/>
</dbReference>
<name>A0ABN9WB53_9DINO</name>
<dbReference type="SUPFAM" id="SSF57756">
    <property type="entry name" value="Retrovirus zinc finger-like domains"/>
    <property type="match status" value="1"/>
</dbReference>
<comment type="caution">
    <text evidence="4">The sequence shown here is derived from an EMBL/GenBank/DDBJ whole genome shotgun (WGS) entry which is preliminary data.</text>
</comment>
<protein>
    <recommendedName>
        <fullName evidence="3">CCHC-type domain-containing protein</fullName>
    </recommendedName>
</protein>
<dbReference type="InterPro" id="IPR001878">
    <property type="entry name" value="Znf_CCHC"/>
</dbReference>
<dbReference type="Proteomes" id="UP001189429">
    <property type="component" value="Unassembled WGS sequence"/>
</dbReference>
<evidence type="ECO:0000256" key="1">
    <source>
        <dbReference type="PROSITE-ProRule" id="PRU00047"/>
    </source>
</evidence>
<gene>
    <name evidence="4" type="ORF">PCOR1329_LOCUS64828</name>
</gene>
<keyword evidence="5" id="KW-1185">Reference proteome</keyword>
<evidence type="ECO:0000256" key="2">
    <source>
        <dbReference type="SAM" id="MobiDB-lite"/>
    </source>
</evidence>
<evidence type="ECO:0000313" key="4">
    <source>
        <dbReference type="EMBL" id="CAK0882257.1"/>
    </source>
</evidence>
<feature type="compositionally biased region" description="Basic residues" evidence="2">
    <location>
        <begin position="1177"/>
        <end position="1187"/>
    </location>
</feature>
<keyword evidence="1" id="KW-0863">Zinc-finger</keyword>
<feature type="region of interest" description="Disordered" evidence="2">
    <location>
        <begin position="1147"/>
        <end position="1190"/>
    </location>
</feature>
<organism evidence="4 5">
    <name type="scientific">Prorocentrum cordatum</name>
    <dbReference type="NCBI Taxonomy" id="2364126"/>
    <lineage>
        <taxon>Eukaryota</taxon>
        <taxon>Sar</taxon>
        <taxon>Alveolata</taxon>
        <taxon>Dinophyceae</taxon>
        <taxon>Prorocentrales</taxon>
        <taxon>Prorocentraceae</taxon>
        <taxon>Prorocentrum</taxon>
    </lineage>
</organism>
<feature type="region of interest" description="Disordered" evidence="2">
    <location>
        <begin position="668"/>
        <end position="687"/>
    </location>
</feature>
<evidence type="ECO:0000313" key="5">
    <source>
        <dbReference type="Proteomes" id="UP001189429"/>
    </source>
</evidence>
<dbReference type="InterPro" id="IPR036397">
    <property type="entry name" value="RNaseH_sf"/>
</dbReference>
<dbReference type="SMART" id="SM00343">
    <property type="entry name" value="ZnF_C2HC"/>
    <property type="match status" value="1"/>
</dbReference>
<feature type="compositionally biased region" description="Pro residues" evidence="2">
    <location>
        <begin position="1068"/>
        <end position="1080"/>
    </location>
</feature>
<keyword evidence="1" id="KW-0862">Zinc</keyword>
<evidence type="ECO:0000259" key="3">
    <source>
        <dbReference type="PROSITE" id="PS50158"/>
    </source>
</evidence>
<keyword evidence="1" id="KW-0479">Metal-binding</keyword>
<dbReference type="EMBL" id="CAUYUJ010018281">
    <property type="protein sequence ID" value="CAK0882257.1"/>
    <property type="molecule type" value="Genomic_DNA"/>
</dbReference>
<proteinExistence type="predicted"/>
<dbReference type="Gene3D" id="3.30.420.10">
    <property type="entry name" value="Ribonuclease H-like superfamily/Ribonuclease H"/>
    <property type="match status" value="1"/>
</dbReference>
<dbReference type="InterPro" id="IPR036875">
    <property type="entry name" value="Znf_CCHC_sf"/>
</dbReference>
<feature type="region of interest" description="Disordered" evidence="2">
    <location>
        <begin position="1045"/>
        <end position="1129"/>
    </location>
</feature>
<reference evidence="4" key="1">
    <citation type="submission" date="2023-10" db="EMBL/GenBank/DDBJ databases">
        <authorList>
            <person name="Chen Y."/>
            <person name="Shah S."/>
            <person name="Dougan E. K."/>
            <person name="Thang M."/>
            <person name="Chan C."/>
        </authorList>
    </citation>
    <scope>NUCLEOTIDE SEQUENCE [LARGE SCALE GENOMIC DNA]</scope>
</reference>
<sequence length="1514" mass="166121">MLYTLLEGTAVDALEHVELDELAVDGGEEKLFAADRVGDALGSVFGLKIEKAELTSAYVGRAQTIFMKAKKEGVEIPDVAQGFLLLRGARFGGDRRAVVLAASERHWTFEKLALALKTVYPKVLPEHGVHLVEDDYVWEAAGEEHHPAASSQEEVDAFLAEVEQDREEPMEEDEAIQVLATWKEIRVAVAEERKKRGLPPPHAPDLKKSSARVRCWACKQVGHFTKECPKRAGKSGGKGRFGQKFGVGFVESFFAGEKETDPWSEIEEILATWDDRGHGEPLTEDHFTRRRKEVDEIADYDDGNADDDDAAETFMVHSPGAGVIDPGCARALIGLDTLSELIKTSGNDLEIDEDHKVVTFKGFSGDEQYSIGVCKIPWRLGSHRGMVDVHVAPGKAGPLLSKPLLKKLGCTLDMENDELAFPKLGVRVLLQTTRGGHCEAMDEMCVVSQASSRRPAIMEVFAPPRLTKWAEEFGFEDGGAYDLQTGWDARQREGVSRLFCDLETKDPFFVSRSPPRGKLSPLQALTPVDRRKGPERFEQEVQEAVSFIVLCLVIAEWQMMCGKHFILEQSRGSSAWGLKEMTYFLTELPPFIAEAAACRFGKLDRVSGAPLAKVWRFASDLPEVAEEVGRQCRGGHEHQDVMGSAGGMKRSVWPQIHPDRLAKAEAMGVGDHGEDEEADTEGKERLTRDDLYHGRPQTVEAGLRRLHVNLGHVPVPTMMRHLRHANATEAALKMAAEFRCPECDVKADPRAARPAAPDTARPPLRSIGMGVKELPGWMPDRIVKALNIVCDTSSLQSMTPFDEGDGEVFASAMERGGATILDAASSAKEQSGKVERHGQWFAQMLRAAIAEVQPQDRGEWRECVAQAQEAKNSLLSVGGASPAQIAFGRNPEAPEDLPVDSPDIVANGAVLHDPPAAFAARVRAVARRQVLSYNDKQATRLAVDARPRKLVKYQPGDTVAVWRNARKVAGRRAHYRWRPGACMGAVRGNYWIAVPGSVLKASPEQLRPANSEERAALRLVESSLRTHTVDLDDMKAKFYSDITADARPPEAADEEESAPETAGGDARPAPPEAPPQPEASPPAEAEPHAADSAEIPVPGDAPGDWPNEETEGDQGCAGSAGAPVDSEPAEVWERLRCKTYVEEAKRPRVGSEVPMPPGSVDLDPQAARTSSALKRSPSARRPGRSKQQRVQSVMAVTASPDSDDDVEILAVDIEEVMLASGRQELDRREPRWCSKDGLAKIAQGDAKEYSKLIEKTQALRPLPLAELRRVRSTQPDRIMKPRPVLTEKEDEEGNDAVKCRMTIQGLKDPDLLELVKAGRTQAPTLSSNGRAFVLQTIASAKLPLAIGGVEGAFLEADASLAPAEHGAIYVLNGYGRSDQPQLWWLTFSKFLVEELGFVKHPMGPCVLLLFEDVGDSVEFDLDDYRVIDGQGAEPLRAARPGDLCGVIGQHVDDGVFGGWGSKWAEALSQLRSPFPCRKWHEKEAEFVGPRLRQLPDYIIVQTQHQHASEEMERK</sequence>
<accession>A0ABN9WB53</accession>
<feature type="domain" description="CCHC-type" evidence="3">
    <location>
        <begin position="214"/>
        <end position="230"/>
    </location>
</feature>